<name>A0A916BET0_9PROT</name>
<dbReference type="Proteomes" id="UP000675882">
    <property type="component" value="Unassembled WGS sequence"/>
</dbReference>
<dbReference type="GO" id="GO:0004622">
    <property type="term" value="F:phosphatidylcholine lysophospholipase activity"/>
    <property type="evidence" value="ECO:0007669"/>
    <property type="project" value="UniProtKB-EC"/>
</dbReference>
<dbReference type="InterPro" id="IPR029058">
    <property type="entry name" value="AB_hydrolase_fold"/>
</dbReference>
<keyword evidence="3" id="KW-1185">Reference proteome</keyword>
<sequence length="419" mass="46577">MDILTGGMSQYKNIVLSILLLFVQTCVTASPLEARHQDSGFSTKMSNGNLAFPEYIAQTRATLAKVRSGNGAVDMERAINGNSPFELKPAESCPKGQNKPYRRGILLTHGLTDSPYSMHSLASFFQENCFRVMAILLPGHGTQPGDLLDVTWQDWAEMEAYGTNKLSAEVEEIFLGGYSTGGALSIYQSLIDSRVRGLFLFSPALNVSPKAALANLHKIYSWLIPREKWIDIKPDKDIYKYESFPMNAAAQIYALTQELQDKLDGHPMKIPVFAAASEQDITVSTSATLNFMEKAPNPANRLVLYTTNVNQVAPGRSAEKLERVNSVFPEWRILSAAHTAITLPLEDPHYGIMGEYVNCLHYLSDQPQKYNDCISNPEQAYWGELTDANLKAGNLRRLMANPNFPQLKTSMKKFIDALP</sequence>
<dbReference type="Pfam" id="PF12146">
    <property type="entry name" value="Hydrolase_4"/>
    <property type="match status" value="1"/>
</dbReference>
<evidence type="ECO:0000313" key="2">
    <source>
        <dbReference type="EMBL" id="CAE6724369.1"/>
    </source>
</evidence>
<organism evidence="2 3">
    <name type="scientific">Candidatus Nitrotoga fabula</name>
    <dbReference type="NCBI Taxonomy" id="2182327"/>
    <lineage>
        <taxon>Bacteria</taxon>
        <taxon>Pseudomonadati</taxon>
        <taxon>Pseudomonadota</taxon>
        <taxon>Betaproteobacteria</taxon>
        <taxon>Nitrosomonadales</taxon>
        <taxon>Gallionellaceae</taxon>
        <taxon>Candidatus Nitrotoga</taxon>
    </lineage>
</organism>
<accession>A0A916BET0</accession>
<feature type="domain" description="Serine aminopeptidase S33" evidence="1">
    <location>
        <begin position="102"/>
        <end position="306"/>
    </location>
</feature>
<evidence type="ECO:0000313" key="3">
    <source>
        <dbReference type="Proteomes" id="UP000675882"/>
    </source>
</evidence>
<dbReference type="SUPFAM" id="SSF53474">
    <property type="entry name" value="alpha/beta-Hydrolases"/>
    <property type="match status" value="1"/>
</dbReference>
<keyword evidence="2" id="KW-0378">Hydrolase</keyword>
<dbReference type="EMBL" id="CAJNBL010000028">
    <property type="protein sequence ID" value="CAE6724369.1"/>
    <property type="molecule type" value="Genomic_DNA"/>
</dbReference>
<evidence type="ECO:0000259" key="1">
    <source>
        <dbReference type="Pfam" id="PF12146"/>
    </source>
</evidence>
<gene>
    <name evidence="2" type="ORF">NTGZN8_340005</name>
</gene>
<dbReference type="AlphaFoldDB" id="A0A916BET0"/>
<reference evidence="2" key="1">
    <citation type="submission" date="2021-02" db="EMBL/GenBank/DDBJ databases">
        <authorList>
            <person name="Han P."/>
        </authorList>
    </citation>
    <scope>NUCLEOTIDE SEQUENCE</scope>
    <source>
        <strain evidence="2">Candidatus Nitrotoga sp. ZN8</strain>
    </source>
</reference>
<protein>
    <submittedName>
        <fullName evidence="2">Lysophospholipase</fullName>
        <ecNumber evidence="2">3.1.1.5</ecNumber>
    </submittedName>
</protein>
<comment type="caution">
    <text evidence="2">The sequence shown here is derived from an EMBL/GenBank/DDBJ whole genome shotgun (WGS) entry which is preliminary data.</text>
</comment>
<dbReference type="InterPro" id="IPR051044">
    <property type="entry name" value="MAG_DAG_Lipase"/>
</dbReference>
<dbReference type="PANTHER" id="PTHR11614">
    <property type="entry name" value="PHOSPHOLIPASE-RELATED"/>
    <property type="match status" value="1"/>
</dbReference>
<proteinExistence type="predicted"/>
<dbReference type="InterPro" id="IPR022742">
    <property type="entry name" value="Hydrolase_4"/>
</dbReference>
<dbReference type="EC" id="3.1.1.5" evidence="2"/>
<dbReference type="Gene3D" id="3.40.50.1820">
    <property type="entry name" value="alpha/beta hydrolase"/>
    <property type="match status" value="1"/>
</dbReference>